<gene>
    <name evidence="5" type="ORF">EDD28_2682</name>
</gene>
<proteinExistence type="inferred from homology"/>
<dbReference type="SMART" id="SM00642">
    <property type="entry name" value="Aamy"/>
    <property type="match status" value="1"/>
</dbReference>
<evidence type="ECO:0000313" key="6">
    <source>
        <dbReference type="Proteomes" id="UP000275356"/>
    </source>
</evidence>
<dbReference type="EMBL" id="RKHQ01000002">
    <property type="protein sequence ID" value="ROR93274.1"/>
    <property type="molecule type" value="Genomic_DNA"/>
</dbReference>
<feature type="compositionally biased region" description="Basic and acidic residues" evidence="3">
    <location>
        <begin position="263"/>
        <end position="275"/>
    </location>
</feature>
<dbReference type="Gene3D" id="3.90.400.10">
    <property type="entry name" value="Oligo-1,6-glucosidase, Domain 2"/>
    <property type="match status" value="1"/>
</dbReference>
<dbReference type="Gene3D" id="3.20.20.80">
    <property type="entry name" value="Glycosidases"/>
    <property type="match status" value="3"/>
</dbReference>
<name>A0A3N2D1B1_9MICO</name>
<protein>
    <submittedName>
        <fullName evidence="5">Alpha-glucosidase</fullName>
    </submittedName>
</protein>
<evidence type="ECO:0000256" key="1">
    <source>
        <dbReference type="ARBA" id="ARBA00008061"/>
    </source>
</evidence>
<dbReference type="InterPro" id="IPR045857">
    <property type="entry name" value="O16G_dom_2"/>
</dbReference>
<feature type="domain" description="Glycosyl hydrolase family 13 catalytic" evidence="4">
    <location>
        <begin position="31"/>
        <end position="483"/>
    </location>
</feature>
<dbReference type="CDD" id="cd11332">
    <property type="entry name" value="AmyAc_OligoGlu_TS"/>
    <property type="match status" value="1"/>
</dbReference>
<dbReference type="InterPro" id="IPR017853">
    <property type="entry name" value="GH"/>
</dbReference>
<dbReference type="PANTHER" id="PTHR10357:SF179">
    <property type="entry name" value="NEUTRAL AND BASIC AMINO ACID TRANSPORT PROTEIN RBAT"/>
    <property type="match status" value="1"/>
</dbReference>
<accession>A0A3N2D1B1</accession>
<organism evidence="5 6">
    <name type="scientific">Salana multivorans</name>
    <dbReference type="NCBI Taxonomy" id="120377"/>
    <lineage>
        <taxon>Bacteria</taxon>
        <taxon>Bacillati</taxon>
        <taxon>Actinomycetota</taxon>
        <taxon>Actinomycetes</taxon>
        <taxon>Micrococcales</taxon>
        <taxon>Beutenbergiaceae</taxon>
        <taxon>Salana</taxon>
    </lineage>
</organism>
<dbReference type="GO" id="GO:0004556">
    <property type="term" value="F:alpha-amylase activity"/>
    <property type="evidence" value="ECO:0007669"/>
    <property type="project" value="TreeGrafter"/>
</dbReference>
<keyword evidence="6" id="KW-1185">Reference proteome</keyword>
<evidence type="ECO:0000256" key="3">
    <source>
        <dbReference type="SAM" id="MobiDB-lite"/>
    </source>
</evidence>
<evidence type="ECO:0000313" key="5">
    <source>
        <dbReference type="EMBL" id="ROR93274.1"/>
    </source>
</evidence>
<keyword evidence="2" id="KW-0325">Glycoprotein</keyword>
<feature type="region of interest" description="Disordered" evidence="3">
    <location>
        <begin position="263"/>
        <end position="307"/>
    </location>
</feature>
<dbReference type="InterPro" id="IPR006047">
    <property type="entry name" value="GH13_cat_dom"/>
</dbReference>
<sequence length="623" mass="68964">MNNATQLCRTSPVSAPRSEPHLWWQTAVVYQVYPRSFADSDGDGYGDLPGITKRLGHLSRLGVDALWLSPFYRSPQHDAGYDVADYRDIDPLFGSLADADALIERAHQLGLRVVVDLVPNHTSDEHVWFQAALAAGPGSPERARYIFRDGRGEHGELPPNNWRSVFGQDGWTRVTEADGRPGQWYLHLFDVHQPDLDWGNPEVVEEFHDILRFWMTRGVDGFRVDVAHGLVKADGLPDWDGHSAMVSETESGSVDLEALDRDATTDDDGHADHADGSAGPAADAAERADLPEGAAEPPANDGPMWNQPGVHEIYRGWHRVLEEFDGDRMLVAEAWVEPLSELATYVRPDEMQQTFNFAFLSAHWHADTMRSVIEESLRLNDEVGAPTTWVLSNHDVVRHHSRFGMPSRGGNVEAIGPDDLQPDRELGLRRGRAATLLELALPGSAYLYQGEELGLPEHTTLPREVRQDPVILRGDGLGRDGCRVPIPWESASPAFGFSPTGESWLPQPEDWASYALDAQKGVEDSTYELYRRALRLRRDFHLGSGGLAWLDTAEPDVLGLVNGDLIVMANMGSADTALTEDLEVLLASGRLSQVDGLTWLPPDTTVWARRVSVDRSRSPFGPD</sequence>
<dbReference type="PANTHER" id="PTHR10357">
    <property type="entry name" value="ALPHA-AMYLASE FAMILY MEMBER"/>
    <property type="match status" value="1"/>
</dbReference>
<evidence type="ECO:0000256" key="2">
    <source>
        <dbReference type="ARBA" id="ARBA00023180"/>
    </source>
</evidence>
<reference evidence="5 6" key="1">
    <citation type="submission" date="2018-11" db="EMBL/GenBank/DDBJ databases">
        <title>Sequencing the genomes of 1000 actinobacteria strains.</title>
        <authorList>
            <person name="Klenk H.-P."/>
        </authorList>
    </citation>
    <scope>NUCLEOTIDE SEQUENCE [LARGE SCALE GENOMIC DNA]</scope>
    <source>
        <strain evidence="5 6">DSM 13521</strain>
    </source>
</reference>
<dbReference type="Pfam" id="PF00128">
    <property type="entry name" value="Alpha-amylase"/>
    <property type="match status" value="1"/>
</dbReference>
<comment type="caution">
    <text evidence="5">The sequence shown here is derived from an EMBL/GenBank/DDBJ whole genome shotgun (WGS) entry which is preliminary data.</text>
</comment>
<dbReference type="AlphaFoldDB" id="A0A3N2D1B1"/>
<feature type="region of interest" description="Disordered" evidence="3">
    <location>
        <begin position="237"/>
        <end position="256"/>
    </location>
</feature>
<dbReference type="Proteomes" id="UP000275356">
    <property type="component" value="Unassembled WGS sequence"/>
</dbReference>
<dbReference type="SUPFAM" id="SSF51445">
    <property type="entry name" value="(Trans)glycosidases"/>
    <property type="match status" value="1"/>
</dbReference>
<dbReference type="GO" id="GO:0009313">
    <property type="term" value="P:oligosaccharide catabolic process"/>
    <property type="evidence" value="ECO:0007669"/>
    <property type="project" value="TreeGrafter"/>
</dbReference>
<evidence type="ECO:0000259" key="4">
    <source>
        <dbReference type="SMART" id="SM00642"/>
    </source>
</evidence>
<dbReference type="FunFam" id="3.90.400.10:FF:000001">
    <property type="entry name" value="Maltase A3, isoform A"/>
    <property type="match status" value="1"/>
</dbReference>
<comment type="similarity">
    <text evidence="1">Belongs to the glycosyl hydrolase 13 family.</text>
</comment>